<evidence type="ECO:0000259" key="8">
    <source>
        <dbReference type="Pfam" id="PF02397"/>
    </source>
</evidence>
<evidence type="ECO:0000256" key="7">
    <source>
        <dbReference type="SAM" id="Phobius"/>
    </source>
</evidence>
<dbReference type="Gene3D" id="3.40.50.720">
    <property type="entry name" value="NAD(P)-binding Rossmann-like Domain"/>
    <property type="match status" value="1"/>
</dbReference>
<feature type="domain" description="Bacterial sugar transferase" evidence="8">
    <location>
        <begin position="283"/>
        <end position="467"/>
    </location>
</feature>
<keyword evidence="10" id="KW-1185">Reference proteome</keyword>
<dbReference type="NCBIfam" id="TIGR03023">
    <property type="entry name" value="WcaJ_sugtrans"/>
    <property type="match status" value="1"/>
</dbReference>
<evidence type="ECO:0000256" key="4">
    <source>
        <dbReference type="ARBA" id="ARBA00022692"/>
    </source>
</evidence>
<comment type="similarity">
    <text evidence="2">Belongs to the bacterial sugar transferase family.</text>
</comment>
<dbReference type="GO" id="GO:0089702">
    <property type="term" value="F:undecaprenyl-phosphate glucose phosphotransferase activity"/>
    <property type="evidence" value="ECO:0007669"/>
    <property type="project" value="TreeGrafter"/>
</dbReference>
<evidence type="ECO:0000313" key="10">
    <source>
        <dbReference type="Proteomes" id="UP000245081"/>
    </source>
</evidence>
<keyword evidence="4 7" id="KW-0812">Transmembrane</keyword>
<name>A0A2R5F9U8_9PROT</name>
<feature type="transmembrane region" description="Helical" evidence="7">
    <location>
        <begin position="288"/>
        <end position="311"/>
    </location>
</feature>
<dbReference type="OrthoDB" id="9808602at2"/>
<dbReference type="AlphaFoldDB" id="A0A2R5F9U8"/>
<organism evidence="9 10">
    <name type="scientific">Novimethylophilus kurashikiensis</name>
    <dbReference type="NCBI Taxonomy" id="1825523"/>
    <lineage>
        <taxon>Bacteria</taxon>
        <taxon>Pseudomonadati</taxon>
        <taxon>Pseudomonadota</taxon>
        <taxon>Betaproteobacteria</taxon>
        <taxon>Nitrosomonadales</taxon>
        <taxon>Methylophilaceae</taxon>
        <taxon>Novimethylophilus</taxon>
    </lineage>
</organism>
<keyword evidence="6 7" id="KW-0472">Membrane</keyword>
<evidence type="ECO:0000256" key="5">
    <source>
        <dbReference type="ARBA" id="ARBA00022989"/>
    </source>
</evidence>
<evidence type="ECO:0000313" key="9">
    <source>
        <dbReference type="EMBL" id="GBG15012.1"/>
    </source>
</evidence>
<dbReference type="Pfam" id="PF13727">
    <property type="entry name" value="CoA_binding_3"/>
    <property type="match status" value="1"/>
</dbReference>
<dbReference type="InterPro" id="IPR003362">
    <property type="entry name" value="Bact_transf"/>
</dbReference>
<comment type="subcellular location">
    <subcellularLocation>
        <location evidence="1">Membrane</location>
        <topology evidence="1">Multi-pass membrane protein</topology>
    </subcellularLocation>
</comment>
<evidence type="ECO:0000256" key="2">
    <source>
        <dbReference type="ARBA" id="ARBA00006464"/>
    </source>
</evidence>
<evidence type="ECO:0000256" key="1">
    <source>
        <dbReference type="ARBA" id="ARBA00004141"/>
    </source>
</evidence>
<feature type="transmembrane region" description="Helical" evidence="7">
    <location>
        <begin position="23"/>
        <end position="48"/>
    </location>
</feature>
<evidence type="ECO:0000256" key="6">
    <source>
        <dbReference type="ARBA" id="ARBA00023136"/>
    </source>
</evidence>
<reference evidence="9 10" key="1">
    <citation type="journal article" date="2018" name="Environ. Microbiol.">
        <title>Isolation and genomic characterization of Novimethylophilus kurashikiensis gen. nov. sp. nov., a new lanthanide-dependent methylotrophic species of Methylophilaceae.</title>
        <authorList>
            <person name="Lv H."/>
            <person name="Sahin N."/>
            <person name="Tani A."/>
        </authorList>
    </citation>
    <scope>NUCLEOTIDE SEQUENCE [LARGE SCALE GENOMIC DNA]</scope>
    <source>
        <strain evidence="9 10">La2-4</strain>
    </source>
</reference>
<dbReference type="SUPFAM" id="SSF51735">
    <property type="entry name" value="NAD(P)-binding Rossmann-fold domains"/>
    <property type="match status" value="1"/>
</dbReference>
<proteinExistence type="inferred from homology"/>
<dbReference type="PANTHER" id="PTHR30576:SF21">
    <property type="entry name" value="UDP-GLUCOSE:UNDECAPRENYL-PHOSPHATE GLUCOSE-1-PHOSPHATE TRANSFERASE"/>
    <property type="match status" value="1"/>
</dbReference>
<dbReference type="GO" id="GO:0009242">
    <property type="term" value="P:colanic acid biosynthetic process"/>
    <property type="evidence" value="ECO:0007669"/>
    <property type="project" value="TreeGrafter"/>
</dbReference>
<accession>A0A2R5F9U8</accession>
<dbReference type="Pfam" id="PF02397">
    <property type="entry name" value="Bac_transf"/>
    <property type="match status" value="1"/>
</dbReference>
<feature type="transmembrane region" description="Helical" evidence="7">
    <location>
        <begin position="90"/>
        <end position="112"/>
    </location>
</feature>
<dbReference type="NCBIfam" id="TIGR03025">
    <property type="entry name" value="EPS_sugtrans"/>
    <property type="match status" value="1"/>
</dbReference>
<dbReference type="EMBL" id="BDOQ01000013">
    <property type="protein sequence ID" value="GBG15012.1"/>
    <property type="molecule type" value="Genomic_DNA"/>
</dbReference>
<keyword evidence="3 9" id="KW-0808">Transferase</keyword>
<comment type="caution">
    <text evidence="9">The sequence shown here is derived from an EMBL/GenBank/DDBJ whole genome shotgun (WGS) entry which is preliminary data.</text>
</comment>
<feature type="transmembrane region" description="Helical" evidence="7">
    <location>
        <begin position="118"/>
        <end position="136"/>
    </location>
</feature>
<dbReference type="GO" id="GO:0016020">
    <property type="term" value="C:membrane"/>
    <property type="evidence" value="ECO:0007669"/>
    <property type="project" value="UniProtKB-SubCell"/>
</dbReference>
<protein>
    <submittedName>
        <fullName evidence="9">Putative colanic acid biosynthesis UDP-glucose lipid carrier transferase</fullName>
    </submittedName>
</protein>
<dbReference type="InterPro" id="IPR017475">
    <property type="entry name" value="EPS_sugar_tfrase"/>
</dbReference>
<keyword evidence="5 7" id="KW-1133">Transmembrane helix</keyword>
<dbReference type="PANTHER" id="PTHR30576">
    <property type="entry name" value="COLANIC BIOSYNTHESIS UDP-GLUCOSE LIPID CARRIER TRANSFERASE"/>
    <property type="match status" value="1"/>
</dbReference>
<dbReference type="Proteomes" id="UP000245081">
    <property type="component" value="Unassembled WGS sequence"/>
</dbReference>
<dbReference type="InterPro" id="IPR036291">
    <property type="entry name" value="NAD(P)-bd_dom_sf"/>
</dbReference>
<dbReference type="InterPro" id="IPR017473">
    <property type="entry name" value="Undecaprenyl-P_gluc_Ptfrase"/>
</dbReference>
<evidence type="ECO:0000256" key="3">
    <source>
        <dbReference type="ARBA" id="ARBA00022679"/>
    </source>
</evidence>
<sequence>MAHTTMASHTVPIRFRRAAGPALGWNNVLMLAVALLDPLALALSLWVIAWWVEGQLTPEYLVLSLLVFSLTLPGKMRLNMSAWKAIQNIVFGWAVMAMLLLFFGHATGYLSVFEPRAIRMWLWAAPLSQIGVYILLRKLAPTLALMGEPPRAIIAGVSEHGLALAKEIHQNPYNPTQLTGFFDDREQERIGDHADFPLLGSIGDIPKYVRRFGIEIIYISLPMATQPRIMKLLDELSDTTASIYFVPDIFVTDLMQGRMDSVGDLPVIAVCETPFTGTNGIVKRASDIVLSILILILISPIMIAIALGIWLTSPGPIIFRQRRYGLNGEMILVNKFRTMTVCEDGDTIQQAQKNDQRLTPIGAFLRKTSLDELPQFFNVLQGTMSIVGPRPHAVAHNELYRTMIKGYMLRHKVKPGITGWAQVNGWRGETDTLEKMKVRIEYDLAYLRNWSLRLDLYIILRTLTVVLRDRNAY</sequence>
<gene>
    <name evidence="9" type="primary">wcaJ</name>
    <name evidence="9" type="ORF">NMK_2613</name>
</gene>